<reference evidence="2 3" key="1">
    <citation type="submission" date="2021-06" db="EMBL/GenBank/DDBJ databases">
        <authorList>
            <person name="Palmer J.M."/>
        </authorList>
    </citation>
    <scope>NUCLEOTIDE SEQUENCE [LARGE SCALE GENOMIC DNA]</scope>
    <source>
        <strain evidence="2 3">AS_MEX2019</strain>
        <tissue evidence="2">Muscle</tissue>
    </source>
</reference>
<comment type="caution">
    <text evidence="2">The sequence shown here is derived from an EMBL/GenBank/DDBJ whole genome shotgun (WGS) entry which is preliminary data.</text>
</comment>
<evidence type="ECO:0000313" key="2">
    <source>
        <dbReference type="EMBL" id="MEQ2309682.1"/>
    </source>
</evidence>
<feature type="compositionally biased region" description="Polar residues" evidence="1">
    <location>
        <begin position="1"/>
        <end position="11"/>
    </location>
</feature>
<accession>A0ABV0ZVA2</accession>
<keyword evidence="3" id="KW-1185">Reference proteome</keyword>
<dbReference type="Proteomes" id="UP001469553">
    <property type="component" value="Unassembled WGS sequence"/>
</dbReference>
<dbReference type="EMBL" id="JAHRIP010075273">
    <property type="protein sequence ID" value="MEQ2309682.1"/>
    <property type="molecule type" value="Genomic_DNA"/>
</dbReference>
<evidence type="ECO:0000256" key="1">
    <source>
        <dbReference type="SAM" id="MobiDB-lite"/>
    </source>
</evidence>
<gene>
    <name evidence="2" type="ORF">AMECASPLE_001192</name>
</gene>
<sequence>MSRPLNQTPRPQSAEEHTHQDGLRVCGMCEERLDAWSVVEGLLSRTEWTSQQAANHKQQTIKTSQHDLDTCGLFLTLY</sequence>
<organism evidence="2 3">
    <name type="scientific">Ameca splendens</name>
    <dbReference type="NCBI Taxonomy" id="208324"/>
    <lineage>
        <taxon>Eukaryota</taxon>
        <taxon>Metazoa</taxon>
        <taxon>Chordata</taxon>
        <taxon>Craniata</taxon>
        <taxon>Vertebrata</taxon>
        <taxon>Euteleostomi</taxon>
        <taxon>Actinopterygii</taxon>
        <taxon>Neopterygii</taxon>
        <taxon>Teleostei</taxon>
        <taxon>Neoteleostei</taxon>
        <taxon>Acanthomorphata</taxon>
        <taxon>Ovalentaria</taxon>
        <taxon>Atherinomorphae</taxon>
        <taxon>Cyprinodontiformes</taxon>
        <taxon>Goodeidae</taxon>
        <taxon>Ameca</taxon>
    </lineage>
</organism>
<proteinExistence type="predicted"/>
<name>A0ABV0ZVA2_9TELE</name>
<evidence type="ECO:0000313" key="3">
    <source>
        <dbReference type="Proteomes" id="UP001469553"/>
    </source>
</evidence>
<feature type="region of interest" description="Disordered" evidence="1">
    <location>
        <begin position="1"/>
        <end position="21"/>
    </location>
</feature>
<protein>
    <submittedName>
        <fullName evidence="2">Uncharacterized protein</fullName>
    </submittedName>
</protein>